<dbReference type="EMBL" id="BRXR01000001">
    <property type="protein sequence ID" value="GLC31213.1"/>
    <property type="molecule type" value="Genomic_DNA"/>
</dbReference>
<keyword evidence="2" id="KW-1185">Reference proteome</keyword>
<accession>A0ABQ5N7J7</accession>
<dbReference type="RefSeq" id="WP_264850490.1">
    <property type="nucleotide sequence ID" value="NZ_BRXR01000001.1"/>
</dbReference>
<organism evidence="1 2">
    <name type="scientific">Clostridium omnivorum</name>
    <dbReference type="NCBI Taxonomy" id="1604902"/>
    <lineage>
        <taxon>Bacteria</taxon>
        <taxon>Bacillati</taxon>
        <taxon>Bacillota</taxon>
        <taxon>Clostridia</taxon>
        <taxon>Eubacteriales</taxon>
        <taxon>Clostridiaceae</taxon>
        <taxon>Clostridium</taxon>
    </lineage>
</organism>
<evidence type="ECO:0000313" key="2">
    <source>
        <dbReference type="Proteomes" id="UP001208567"/>
    </source>
</evidence>
<proteinExistence type="predicted"/>
<comment type="caution">
    <text evidence="1">The sequence shown here is derived from an EMBL/GenBank/DDBJ whole genome shotgun (WGS) entry which is preliminary data.</text>
</comment>
<name>A0ABQ5N7J7_9CLOT</name>
<dbReference type="Proteomes" id="UP001208567">
    <property type="component" value="Unassembled WGS sequence"/>
</dbReference>
<protein>
    <submittedName>
        <fullName evidence="1">Uncharacterized protein</fullName>
    </submittedName>
</protein>
<reference evidence="1 2" key="1">
    <citation type="journal article" date="2024" name="Int. J. Syst. Evol. Microbiol.">
        <title>Clostridium omnivorum sp. nov., isolated from anoxic soil under the treatment of reductive soil disinfestation.</title>
        <authorList>
            <person name="Ueki A."/>
            <person name="Tonouchi A."/>
            <person name="Kaku N."/>
            <person name="Honma S."/>
            <person name="Ueki K."/>
        </authorList>
    </citation>
    <scope>NUCLEOTIDE SEQUENCE [LARGE SCALE GENOMIC DNA]</scope>
    <source>
        <strain evidence="1 2">E14</strain>
    </source>
</reference>
<sequence>MNDYSINKIDTERISNKLKLILEKEIQAGNEILETWKGWPYDSTVISLRYPFKVKLEKLPDNITFKELNDIHYWKAEYHDLLTNDLLICKFGKPV</sequence>
<evidence type="ECO:0000313" key="1">
    <source>
        <dbReference type="EMBL" id="GLC31213.1"/>
    </source>
</evidence>
<gene>
    <name evidence="1" type="ORF">bsdE14_26230</name>
</gene>